<dbReference type="Pfam" id="PF01049">
    <property type="entry name" value="CADH_Y-type_LIR"/>
    <property type="match status" value="1"/>
</dbReference>
<dbReference type="Gene3D" id="4.10.900.10">
    <property type="entry name" value="TCF3-CBD (Catenin binding domain)"/>
    <property type="match status" value="1"/>
</dbReference>
<dbReference type="InterPro" id="IPR020894">
    <property type="entry name" value="Cadherin_CS"/>
</dbReference>
<dbReference type="GO" id="GO:0055113">
    <property type="term" value="P:epiboly involved in gastrulation with mouth forming second"/>
    <property type="evidence" value="ECO:0007669"/>
    <property type="project" value="UniProtKB-ARBA"/>
</dbReference>
<keyword evidence="16" id="KW-0732">Signal</keyword>
<dbReference type="GO" id="GO:0045216">
    <property type="term" value="P:cell-cell junction organization"/>
    <property type="evidence" value="ECO:0007669"/>
    <property type="project" value="UniProtKB-ARBA"/>
</dbReference>
<feature type="signal peptide" evidence="16">
    <location>
        <begin position="1"/>
        <end position="25"/>
    </location>
</feature>
<comment type="function">
    <text evidence="14">A component of desmosome cell-cell junctions which are required for positive regulation of cellular adhesion. Involved in the interaction of plaque proteins and intermediate filaments mediating cell-cell adhesion.</text>
</comment>
<keyword evidence="11" id="KW-0325">Glycoprotein</keyword>
<dbReference type="InterPro" id="IPR015919">
    <property type="entry name" value="Cadherin-like_sf"/>
</dbReference>
<dbReference type="EMBL" id="JAWDJR010000002">
    <property type="protein sequence ID" value="KAK9979960.1"/>
    <property type="molecule type" value="Genomic_DNA"/>
</dbReference>
<dbReference type="AlphaFoldDB" id="A0AAW2B5A2"/>
<dbReference type="PRINTS" id="PR01818">
    <property type="entry name" value="DESMOCADHERN"/>
</dbReference>
<keyword evidence="4" id="KW-0479">Metal-binding</keyword>
<organism evidence="18 19">
    <name type="scientific">Culter alburnus</name>
    <name type="common">Topmouth culter</name>
    <dbReference type="NCBI Taxonomy" id="194366"/>
    <lineage>
        <taxon>Eukaryota</taxon>
        <taxon>Metazoa</taxon>
        <taxon>Chordata</taxon>
        <taxon>Craniata</taxon>
        <taxon>Vertebrata</taxon>
        <taxon>Euteleostomi</taxon>
        <taxon>Actinopterygii</taxon>
        <taxon>Neopterygii</taxon>
        <taxon>Teleostei</taxon>
        <taxon>Ostariophysi</taxon>
        <taxon>Cypriniformes</taxon>
        <taxon>Xenocyprididae</taxon>
        <taxon>Xenocypridinae</taxon>
        <taxon>Culter</taxon>
    </lineage>
</organism>
<keyword evidence="2" id="KW-1003">Cell membrane</keyword>
<dbReference type="GO" id="GO:0005886">
    <property type="term" value="C:plasma membrane"/>
    <property type="evidence" value="ECO:0007669"/>
    <property type="project" value="UniProtKB-SubCell"/>
</dbReference>
<comment type="caution">
    <text evidence="18">The sequence shown here is derived from an EMBL/GenBank/DDBJ whole genome shotgun (WGS) entry which is preliminary data.</text>
</comment>
<keyword evidence="19" id="KW-1185">Reference proteome</keyword>
<keyword evidence="9 15" id="KW-1133">Transmembrane helix</keyword>
<feature type="domain" description="Cadherin" evidence="17">
    <location>
        <begin position="252"/>
        <end position="366"/>
    </location>
</feature>
<dbReference type="FunFam" id="2.60.40.60:FF:000074">
    <property type="entry name" value="Desmoglein 4"/>
    <property type="match status" value="1"/>
</dbReference>
<evidence type="ECO:0000256" key="12">
    <source>
        <dbReference type="PROSITE-ProRule" id="PRU00043"/>
    </source>
</evidence>
<protein>
    <recommendedName>
        <fullName evidence="17">Cadherin domain-containing protein</fullName>
    </recommendedName>
</protein>
<evidence type="ECO:0000256" key="11">
    <source>
        <dbReference type="ARBA" id="ARBA00023180"/>
    </source>
</evidence>
<name>A0AAW2B5A2_CULAL</name>
<dbReference type="GO" id="GO:0005509">
    <property type="term" value="F:calcium ion binding"/>
    <property type="evidence" value="ECO:0007669"/>
    <property type="project" value="UniProtKB-UniRule"/>
</dbReference>
<evidence type="ECO:0000256" key="5">
    <source>
        <dbReference type="ARBA" id="ARBA00022737"/>
    </source>
</evidence>
<dbReference type="PROSITE" id="PS50268">
    <property type="entry name" value="CADHERIN_2"/>
    <property type="match status" value="4"/>
</dbReference>
<dbReference type="GO" id="GO:0007156">
    <property type="term" value="P:homophilic cell adhesion via plasma membrane adhesion molecules"/>
    <property type="evidence" value="ECO:0007669"/>
    <property type="project" value="InterPro"/>
</dbReference>
<dbReference type="PROSITE" id="PS00232">
    <property type="entry name" value="CADHERIN_1"/>
    <property type="match status" value="2"/>
</dbReference>
<feature type="transmembrane region" description="Helical" evidence="15">
    <location>
        <begin position="585"/>
        <end position="612"/>
    </location>
</feature>
<evidence type="ECO:0000313" key="18">
    <source>
        <dbReference type="EMBL" id="KAK9979960.1"/>
    </source>
</evidence>
<feature type="chain" id="PRO_5043934915" description="Cadherin domain-containing protein" evidence="16">
    <location>
        <begin position="26"/>
        <end position="1015"/>
    </location>
</feature>
<keyword evidence="8" id="KW-0965">Cell junction</keyword>
<evidence type="ECO:0000256" key="16">
    <source>
        <dbReference type="SAM" id="SignalP"/>
    </source>
</evidence>
<dbReference type="FunFam" id="2.60.40.60:FF:000068">
    <property type="entry name" value="Desmoglein 1"/>
    <property type="match status" value="1"/>
</dbReference>
<dbReference type="GO" id="GO:0030057">
    <property type="term" value="C:desmosome"/>
    <property type="evidence" value="ECO:0007669"/>
    <property type="project" value="UniProtKB-SubCell"/>
</dbReference>
<evidence type="ECO:0000256" key="4">
    <source>
        <dbReference type="ARBA" id="ARBA00022723"/>
    </source>
</evidence>
<dbReference type="FunFam" id="2.60.40.60:FF:000031">
    <property type="entry name" value="Cadherin 3"/>
    <property type="match status" value="1"/>
</dbReference>
<evidence type="ECO:0000256" key="3">
    <source>
        <dbReference type="ARBA" id="ARBA00022692"/>
    </source>
</evidence>
<dbReference type="InterPro" id="IPR002126">
    <property type="entry name" value="Cadherin-like_dom"/>
</dbReference>
<keyword evidence="10 15" id="KW-0472">Membrane</keyword>
<evidence type="ECO:0000256" key="9">
    <source>
        <dbReference type="ARBA" id="ARBA00022989"/>
    </source>
</evidence>
<evidence type="ECO:0000256" key="7">
    <source>
        <dbReference type="ARBA" id="ARBA00022889"/>
    </source>
</evidence>
<dbReference type="InterPro" id="IPR009122">
    <property type="entry name" value="Desmosomal_cadherin"/>
</dbReference>
<evidence type="ECO:0000256" key="10">
    <source>
        <dbReference type="ARBA" id="ARBA00023136"/>
    </source>
</evidence>
<comment type="subcellular location">
    <subcellularLocation>
        <location evidence="1">Cell junction</location>
        <location evidence="1">Desmosome</location>
    </subcellularLocation>
    <subcellularLocation>
        <location evidence="13">Cell membrane</location>
        <topology evidence="13">Single-pass type I membrane protein</topology>
    </subcellularLocation>
</comment>
<dbReference type="InterPro" id="IPR050971">
    <property type="entry name" value="Cadherin-domain_protein"/>
</dbReference>
<dbReference type="InterPro" id="IPR027397">
    <property type="entry name" value="Catenin-bd_sf"/>
</dbReference>
<feature type="domain" description="Cadherin" evidence="17">
    <location>
        <begin position="62"/>
        <end position="143"/>
    </location>
</feature>
<dbReference type="FunFam" id="2.60.40.60:FF:000083">
    <property type="entry name" value="Desmoglein 1"/>
    <property type="match status" value="1"/>
</dbReference>
<evidence type="ECO:0000256" key="6">
    <source>
        <dbReference type="ARBA" id="ARBA00022837"/>
    </source>
</evidence>
<feature type="domain" description="Cadherin" evidence="17">
    <location>
        <begin position="367"/>
        <end position="478"/>
    </location>
</feature>
<dbReference type="Proteomes" id="UP001479290">
    <property type="component" value="Unassembled WGS sequence"/>
</dbReference>
<dbReference type="PANTHER" id="PTHR24025">
    <property type="entry name" value="DESMOGLEIN FAMILY MEMBER"/>
    <property type="match status" value="1"/>
</dbReference>
<feature type="domain" description="Cadherin" evidence="17">
    <location>
        <begin position="149"/>
        <end position="251"/>
    </location>
</feature>
<dbReference type="Pfam" id="PF00028">
    <property type="entry name" value="Cadherin"/>
    <property type="match status" value="3"/>
</dbReference>
<dbReference type="PRINTS" id="PR00205">
    <property type="entry name" value="CADHERIN"/>
</dbReference>
<dbReference type="SUPFAM" id="SSF49313">
    <property type="entry name" value="Cadherin-like"/>
    <property type="match status" value="5"/>
</dbReference>
<keyword evidence="3 13" id="KW-0812">Transmembrane</keyword>
<keyword evidence="5" id="KW-0677">Repeat</keyword>
<evidence type="ECO:0000256" key="8">
    <source>
        <dbReference type="ARBA" id="ARBA00022949"/>
    </source>
</evidence>
<evidence type="ECO:0000256" key="14">
    <source>
        <dbReference type="RuleBase" id="RU004358"/>
    </source>
</evidence>
<accession>A0AAW2B5A2</accession>
<dbReference type="SMART" id="SM00112">
    <property type="entry name" value="CA"/>
    <property type="match status" value="4"/>
</dbReference>
<evidence type="ECO:0000256" key="13">
    <source>
        <dbReference type="RuleBase" id="RU003318"/>
    </source>
</evidence>
<dbReference type="PANTHER" id="PTHR24025:SF1">
    <property type="entry name" value="DESMOGLEIN-2"/>
    <property type="match status" value="1"/>
</dbReference>
<evidence type="ECO:0000256" key="15">
    <source>
        <dbReference type="SAM" id="Phobius"/>
    </source>
</evidence>
<evidence type="ECO:0000256" key="2">
    <source>
        <dbReference type="ARBA" id="ARBA00022475"/>
    </source>
</evidence>
<proteinExistence type="predicted"/>
<gene>
    <name evidence="18" type="ORF">ABG768_013362</name>
</gene>
<reference evidence="18 19" key="1">
    <citation type="submission" date="2024-05" db="EMBL/GenBank/DDBJ databases">
        <title>A high-quality chromosomal-level genome assembly of Topmouth culter (Culter alburnus).</title>
        <authorList>
            <person name="Zhao H."/>
        </authorList>
    </citation>
    <scope>NUCLEOTIDE SEQUENCE [LARGE SCALE GENOMIC DNA]</scope>
    <source>
        <strain evidence="18">CATC2023</strain>
        <tissue evidence="18">Muscle</tissue>
    </source>
</reference>
<sequence length="1015" mass="112890">MAKLFGISLFIVLLGLAILKTSASGGQQKKIRQKREWIVPPRKLRENVDYQHLEYIAKIRSDEETRTSIRYSLTGSGADKPPIHLFTVDKEKGLVKIHGVLDREKTPTYHLRGVAKFLNGSYAEKDIDLRIVVEDENDCAPVLNFTTGSVPELSARDTFITKITATDADEEGTLHTKISYSIVQESHAGMFYINRETGQIFVMQNTLDREKKDKYTLIIKATDMNGAANGFTGTGTAVITILDVNDNIPTLDGNFHECSVEENTKNVEVVRIKATDADLIYSENWLAVFTIVSGNEAGYFSITTDNKTNEGILILQKELDYEELKEVRLQVSVSNKAAYHSSVVITESKTYIVRVRVINQPEGPRFKPAVKVITISEESTTIDLRKVITNYAAIDSDTLLIANNVRYAKGKDVDNWLIIDERTADIRLNKIPDYESKFLINNTYYAHIICITNDVPAKTATGTIAIQVKDFNDHCPVLIHQSQRLCYEEHVVYVTAVDKDHFPNGAPFVFNVDDKRTKESWRVEHLNDTTAIFRSQKTLWPGVYHMFVDVSDQQGKICAGQMLQIEVCTCDASKVCLPEKTVTRFGVSGVFLMLLGLLLLLLVPLLLLFCLCGGAGAAAGFKTIPFDAKEFLIAYNTEGQGEDKGMPLLQMSKEHDDCKLSYVDALKAAQRRSDAVKFGAERAKGAHWSSFYHYDQHDDAYHHHKSQTDGMYMHAKRKEEHSRFDTYDGLALSDAFLGNYYSQKTGYVARKQDMGDCLKVYDYEGQESCMGSFEDICSLTHEDDNLAFLDDLGLRFKTLAEICSGSTIELEMSTTTAATSKPVLSTTHKDVDVQESVSLQNSQEKGISSTIIHAAGGQQASSTSSTGMYVHEKVMVPNSTLLVQQPALYYAPATPIYVVETHPTLVMTPSPVLGIQENLIVEEQKSSDATLRGTAKREMQHYQSVVLVEKQPTKGSVQAQGSVSGAVQIVNTEVVQSTESHGVRRAIHPARTVMAGGAREREVCGSLDMRVPQSL</sequence>
<dbReference type="Gene3D" id="2.60.40.60">
    <property type="entry name" value="Cadherins"/>
    <property type="match status" value="5"/>
</dbReference>
<evidence type="ECO:0000256" key="1">
    <source>
        <dbReference type="ARBA" id="ARBA00004568"/>
    </source>
</evidence>
<dbReference type="CDD" id="cd11304">
    <property type="entry name" value="Cadherin_repeat"/>
    <property type="match status" value="4"/>
</dbReference>
<keyword evidence="7 13" id="KW-0130">Cell adhesion</keyword>
<keyword evidence="6 12" id="KW-0106">Calcium</keyword>
<dbReference type="InterPro" id="IPR000233">
    <property type="entry name" value="Cadherin_Y-type_LIR"/>
</dbReference>
<evidence type="ECO:0000259" key="17">
    <source>
        <dbReference type="PROSITE" id="PS50268"/>
    </source>
</evidence>
<evidence type="ECO:0000313" key="19">
    <source>
        <dbReference type="Proteomes" id="UP001479290"/>
    </source>
</evidence>
<dbReference type="FunFam" id="2.60.40.60:FF:000011">
    <property type="entry name" value="Cadherin 1"/>
    <property type="match status" value="1"/>
</dbReference>